<name>A0A397VQY2_9GLOM</name>
<dbReference type="Proteomes" id="UP000266673">
    <property type="component" value="Unassembled WGS sequence"/>
</dbReference>
<proteinExistence type="predicted"/>
<accession>A0A397VQY2</accession>
<gene>
    <name evidence="1" type="ORF">C2G38_2068740</name>
</gene>
<evidence type="ECO:0000313" key="2">
    <source>
        <dbReference type="Proteomes" id="UP000266673"/>
    </source>
</evidence>
<protein>
    <submittedName>
        <fullName evidence="1">Uncharacterized protein</fullName>
    </submittedName>
</protein>
<dbReference type="EMBL" id="QKWP01000195">
    <property type="protein sequence ID" value="RIB24934.1"/>
    <property type="molecule type" value="Genomic_DNA"/>
</dbReference>
<evidence type="ECO:0000313" key="1">
    <source>
        <dbReference type="EMBL" id="RIB24934.1"/>
    </source>
</evidence>
<comment type="caution">
    <text evidence="1">The sequence shown here is derived from an EMBL/GenBank/DDBJ whole genome shotgun (WGS) entry which is preliminary data.</text>
</comment>
<dbReference type="AlphaFoldDB" id="A0A397VQY2"/>
<sequence length="118" mass="13308">MGKQVLCACTFCRSVSNNVGKYVNISTYTRHRRQEKELQDTSTSTSLINVENLSLDNNNRQNQNELEIKNRIFISLPSTLINTFAEVSNLSKSALEYNHQDSELEKPGSGLKKILTAN</sequence>
<reference evidence="1 2" key="1">
    <citation type="submission" date="2018-06" db="EMBL/GenBank/DDBJ databases">
        <title>Comparative genomics reveals the genomic features of Rhizophagus irregularis, R. cerebriforme, R. diaphanum and Gigaspora rosea, and their symbiotic lifestyle signature.</title>
        <authorList>
            <person name="Morin E."/>
            <person name="San Clemente H."/>
            <person name="Chen E.C.H."/>
            <person name="De La Providencia I."/>
            <person name="Hainaut M."/>
            <person name="Kuo A."/>
            <person name="Kohler A."/>
            <person name="Murat C."/>
            <person name="Tang N."/>
            <person name="Roy S."/>
            <person name="Loubradou J."/>
            <person name="Henrissat B."/>
            <person name="Grigoriev I.V."/>
            <person name="Corradi N."/>
            <person name="Roux C."/>
            <person name="Martin F.M."/>
        </authorList>
    </citation>
    <scope>NUCLEOTIDE SEQUENCE [LARGE SCALE GENOMIC DNA]</scope>
    <source>
        <strain evidence="1 2">DAOM 194757</strain>
    </source>
</reference>
<dbReference type="OrthoDB" id="2442212at2759"/>
<keyword evidence="2" id="KW-1185">Reference proteome</keyword>
<organism evidence="1 2">
    <name type="scientific">Gigaspora rosea</name>
    <dbReference type="NCBI Taxonomy" id="44941"/>
    <lineage>
        <taxon>Eukaryota</taxon>
        <taxon>Fungi</taxon>
        <taxon>Fungi incertae sedis</taxon>
        <taxon>Mucoromycota</taxon>
        <taxon>Glomeromycotina</taxon>
        <taxon>Glomeromycetes</taxon>
        <taxon>Diversisporales</taxon>
        <taxon>Gigasporaceae</taxon>
        <taxon>Gigaspora</taxon>
    </lineage>
</organism>